<gene>
    <name evidence="1" type="ORF">OEA41_009052</name>
</gene>
<evidence type="ECO:0000313" key="1">
    <source>
        <dbReference type="EMBL" id="KAK3169668.1"/>
    </source>
</evidence>
<comment type="caution">
    <text evidence="1">The sequence shown here is derived from an EMBL/GenBank/DDBJ whole genome shotgun (WGS) entry which is preliminary data.</text>
</comment>
<dbReference type="EMBL" id="JASNWA010000009">
    <property type="protein sequence ID" value="KAK3169668.1"/>
    <property type="molecule type" value="Genomic_DNA"/>
</dbReference>
<organism evidence="1 2">
    <name type="scientific">Lepraria neglecta</name>
    <dbReference type="NCBI Taxonomy" id="209136"/>
    <lineage>
        <taxon>Eukaryota</taxon>
        <taxon>Fungi</taxon>
        <taxon>Dikarya</taxon>
        <taxon>Ascomycota</taxon>
        <taxon>Pezizomycotina</taxon>
        <taxon>Lecanoromycetes</taxon>
        <taxon>OSLEUM clade</taxon>
        <taxon>Lecanoromycetidae</taxon>
        <taxon>Lecanorales</taxon>
        <taxon>Lecanorineae</taxon>
        <taxon>Stereocaulaceae</taxon>
        <taxon>Lepraria</taxon>
    </lineage>
</organism>
<evidence type="ECO:0000313" key="2">
    <source>
        <dbReference type="Proteomes" id="UP001276659"/>
    </source>
</evidence>
<reference evidence="1" key="1">
    <citation type="submission" date="2022-11" db="EMBL/GenBank/DDBJ databases">
        <title>Chromosomal genome sequence assembly and mating type (MAT) locus characterization of the leprose asexual lichenized fungus Lepraria neglecta (Nyl.) Erichsen.</title>
        <authorList>
            <person name="Allen J.L."/>
            <person name="Pfeffer B."/>
        </authorList>
    </citation>
    <scope>NUCLEOTIDE SEQUENCE</scope>
    <source>
        <strain evidence="1">Allen 5258</strain>
    </source>
</reference>
<dbReference type="AlphaFoldDB" id="A0AAD9Z2Y7"/>
<proteinExistence type="predicted"/>
<accession>A0AAD9Z2Y7</accession>
<protein>
    <submittedName>
        <fullName evidence="1">Uncharacterized protein</fullName>
    </submittedName>
</protein>
<name>A0AAD9Z2Y7_9LECA</name>
<keyword evidence="2" id="KW-1185">Reference proteome</keyword>
<dbReference type="Proteomes" id="UP001276659">
    <property type="component" value="Unassembled WGS sequence"/>
</dbReference>
<sequence length="215" mass="24504">MMDLGELSFETSAPVGFTSLPHISDEATERLYKSNAFLFEAGSDQDIWSRDIYSHIKTIKLMRKIKILLTFATCGRRYLTGSTEPHFHGDERGLQCVIGLVDSFAGSEIRRVTCVIQNQCQLKNAITHPRFTKALMGLTGFETLMLENAHLRPRSWTVDPGSDLDLLRERGMQQLDTSLRPDLGISEVVKDGKFFYLLTYHPRNFHLKKGKQPLR</sequence>